<dbReference type="AlphaFoldDB" id="A0AA36M7E0"/>
<evidence type="ECO:0000256" key="2">
    <source>
        <dbReference type="ARBA" id="ARBA00022692"/>
    </source>
</evidence>
<dbReference type="SMART" id="SM00724">
    <property type="entry name" value="TLC"/>
    <property type="match status" value="1"/>
</dbReference>
<feature type="transmembrane region" description="Helical" evidence="6">
    <location>
        <begin position="302"/>
        <end position="327"/>
    </location>
</feature>
<keyword evidence="2 5" id="KW-0812">Transmembrane</keyword>
<evidence type="ECO:0000256" key="3">
    <source>
        <dbReference type="ARBA" id="ARBA00022989"/>
    </source>
</evidence>
<dbReference type="PANTHER" id="PTHR13439:SF21">
    <property type="entry name" value="TLC DOMAIN-CONTAINING PROTEIN"/>
    <property type="match status" value="1"/>
</dbReference>
<protein>
    <recommendedName>
        <fullName evidence="8">TLC domain-containing protein</fullName>
    </recommendedName>
</protein>
<proteinExistence type="predicted"/>
<keyword evidence="7" id="KW-0732">Signal</keyword>
<feature type="domain" description="TLC" evidence="8">
    <location>
        <begin position="134"/>
        <end position="335"/>
    </location>
</feature>
<feature type="transmembrane region" description="Helical" evidence="6">
    <location>
        <begin position="139"/>
        <end position="161"/>
    </location>
</feature>
<feature type="transmembrane region" description="Helical" evidence="6">
    <location>
        <begin position="204"/>
        <end position="224"/>
    </location>
</feature>
<feature type="signal peptide" evidence="7">
    <location>
        <begin position="1"/>
        <end position="21"/>
    </location>
</feature>
<dbReference type="GO" id="GO:0005886">
    <property type="term" value="C:plasma membrane"/>
    <property type="evidence" value="ECO:0007669"/>
    <property type="project" value="TreeGrafter"/>
</dbReference>
<evidence type="ECO:0000256" key="7">
    <source>
        <dbReference type="SAM" id="SignalP"/>
    </source>
</evidence>
<evidence type="ECO:0000313" key="9">
    <source>
        <dbReference type="EMBL" id="CAJ0601011.1"/>
    </source>
</evidence>
<keyword evidence="10" id="KW-1185">Reference proteome</keyword>
<comment type="subcellular location">
    <subcellularLocation>
        <location evidence="1">Membrane</location>
        <topology evidence="1">Multi-pass membrane protein</topology>
    </subcellularLocation>
</comment>
<feature type="chain" id="PRO_5041302773" description="TLC domain-containing protein" evidence="7">
    <location>
        <begin position="22"/>
        <end position="422"/>
    </location>
</feature>
<evidence type="ECO:0000313" key="10">
    <source>
        <dbReference type="Proteomes" id="UP001176961"/>
    </source>
</evidence>
<evidence type="ECO:0000256" key="5">
    <source>
        <dbReference type="PROSITE-ProRule" id="PRU00205"/>
    </source>
</evidence>
<evidence type="ECO:0000256" key="1">
    <source>
        <dbReference type="ARBA" id="ARBA00004141"/>
    </source>
</evidence>
<keyword evidence="3 6" id="KW-1133">Transmembrane helix</keyword>
<gene>
    <name evidence="9" type="ORF">CYNAS_LOCUS12994</name>
</gene>
<organism evidence="9 10">
    <name type="scientific">Cylicocyclus nassatus</name>
    <name type="common">Nematode worm</name>
    <dbReference type="NCBI Taxonomy" id="53992"/>
    <lineage>
        <taxon>Eukaryota</taxon>
        <taxon>Metazoa</taxon>
        <taxon>Ecdysozoa</taxon>
        <taxon>Nematoda</taxon>
        <taxon>Chromadorea</taxon>
        <taxon>Rhabditida</taxon>
        <taxon>Rhabditina</taxon>
        <taxon>Rhabditomorpha</taxon>
        <taxon>Strongyloidea</taxon>
        <taxon>Strongylidae</taxon>
        <taxon>Cylicocyclus</taxon>
    </lineage>
</organism>
<evidence type="ECO:0000256" key="6">
    <source>
        <dbReference type="SAM" id="Phobius"/>
    </source>
</evidence>
<dbReference type="GO" id="GO:0071709">
    <property type="term" value="P:membrane assembly"/>
    <property type="evidence" value="ECO:0007669"/>
    <property type="project" value="TreeGrafter"/>
</dbReference>
<feature type="transmembrane region" description="Helical" evidence="6">
    <location>
        <begin position="173"/>
        <end position="192"/>
    </location>
</feature>
<feature type="transmembrane region" description="Helical" evidence="6">
    <location>
        <begin position="230"/>
        <end position="249"/>
    </location>
</feature>
<reference evidence="9" key="1">
    <citation type="submission" date="2023-07" db="EMBL/GenBank/DDBJ databases">
        <authorList>
            <consortium name="CYATHOMIX"/>
        </authorList>
    </citation>
    <scope>NUCLEOTIDE SEQUENCE</scope>
    <source>
        <strain evidence="9">N/A</strain>
    </source>
</reference>
<accession>A0AA36M7E0</accession>
<dbReference type="EMBL" id="CATQJL010000305">
    <property type="protein sequence ID" value="CAJ0601011.1"/>
    <property type="molecule type" value="Genomic_DNA"/>
</dbReference>
<name>A0AA36M7E0_CYLNA</name>
<comment type="caution">
    <text evidence="9">The sequence shown here is derived from an EMBL/GenBank/DDBJ whole genome shotgun (WGS) entry which is preliminary data.</text>
</comment>
<dbReference type="Pfam" id="PF03798">
    <property type="entry name" value="TRAM_LAG1_CLN8"/>
    <property type="match status" value="1"/>
</dbReference>
<evidence type="ECO:0000256" key="4">
    <source>
        <dbReference type="ARBA" id="ARBA00023136"/>
    </source>
</evidence>
<sequence length="422" mass="48762">MDVNIVVLTVFLLLLPLPCRSLCPTSLDLRLFSRTLMIELNSTRIIEQFCIGGSTMDTSMPQIPGSFYEEPFPIVVVDNYSSFGEKNGAEMHIPNFRLIFTMQNLIPLTCYALIWYCINMLVNAYCWTTWQEGFRRRRLINLTTSLIHSSLAGGFLLLYFLKNARLMFASPMHYYSYIELQVVSFSIGYFIYDSIDMAINDVMNVNGIVLLIHHVTSMYFLSISLCTHKFMLYSYWALLMEVSSIFLHCRSILNQSKLSTTSMIGLYKVISYLNVAAFLPFRFLIQLWLVLWAFENYYNMHLYYFCMWMLGSSCFVLINGSLFLRILHSDGFLFKKLSKEQLGGLAEDSEFKEVERDELLDKLFGSSCCLFALLCRKGEIAGNHFPGVATEHRARLRCGCVFKIKYTAATQGRVNILRRENF</sequence>
<dbReference type="PROSITE" id="PS50922">
    <property type="entry name" value="TLC"/>
    <property type="match status" value="1"/>
</dbReference>
<dbReference type="GO" id="GO:0055091">
    <property type="term" value="P:phospholipid homeostasis"/>
    <property type="evidence" value="ECO:0007669"/>
    <property type="project" value="TreeGrafter"/>
</dbReference>
<keyword evidence="4 5" id="KW-0472">Membrane</keyword>
<feature type="transmembrane region" description="Helical" evidence="6">
    <location>
        <begin position="269"/>
        <end position="290"/>
    </location>
</feature>
<dbReference type="InterPro" id="IPR050846">
    <property type="entry name" value="TLCD"/>
</dbReference>
<dbReference type="InterPro" id="IPR006634">
    <property type="entry name" value="TLC-dom"/>
</dbReference>
<dbReference type="GO" id="GO:0097035">
    <property type="term" value="P:regulation of membrane lipid distribution"/>
    <property type="evidence" value="ECO:0007669"/>
    <property type="project" value="TreeGrafter"/>
</dbReference>
<evidence type="ECO:0000259" key="8">
    <source>
        <dbReference type="PROSITE" id="PS50922"/>
    </source>
</evidence>
<feature type="transmembrane region" description="Helical" evidence="6">
    <location>
        <begin position="105"/>
        <end position="127"/>
    </location>
</feature>
<dbReference type="Proteomes" id="UP001176961">
    <property type="component" value="Unassembled WGS sequence"/>
</dbReference>
<dbReference type="GO" id="GO:0007009">
    <property type="term" value="P:plasma membrane organization"/>
    <property type="evidence" value="ECO:0007669"/>
    <property type="project" value="TreeGrafter"/>
</dbReference>
<dbReference type="PANTHER" id="PTHR13439">
    <property type="entry name" value="CT120 PROTEIN"/>
    <property type="match status" value="1"/>
</dbReference>